<evidence type="ECO:0000313" key="2">
    <source>
        <dbReference type="EMBL" id="EGO20103.1"/>
    </source>
</evidence>
<protein>
    <submittedName>
        <fullName evidence="2">Uncharacterized protein</fullName>
    </submittedName>
</protein>
<accession>F8P8X4</accession>
<dbReference type="InterPro" id="IPR040521">
    <property type="entry name" value="KDZ"/>
</dbReference>
<dbReference type="HOGENOM" id="CLU_1034995_0_0_1"/>
<dbReference type="Proteomes" id="UP000008064">
    <property type="component" value="Unassembled WGS sequence"/>
</dbReference>
<dbReference type="RefSeq" id="XP_007322848.1">
    <property type="nucleotide sequence ID" value="XM_007322786.1"/>
</dbReference>
<name>F8P8X4_SERL9</name>
<organism>
    <name type="scientific">Serpula lacrymans var. lacrymans (strain S7.9)</name>
    <name type="common">Dry rot fungus</name>
    <dbReference type="NCBI Taxonomy" id="578457"/>
    <lineage>
        <taxon>Eukaryota</taxon>
        <taxon>Fungi</taxon>
        <taxon>Dikarya</taxon>
        <taxon>Basidiomycota</taxon>
        <taxon>Agaricomycotina</taxon>
        <taxon>Agaricomycetes</taxon>
        <taxon>Agaricomycetidae</taxon>
        <taxon>Boletales</taxon>
        <taxon>Coniophorineae</taxon>
        <taxon>Serpulaceae</taxon>
        <taxon>Serpula</taxon>
    </lineage>
</organism>
<sequence>MCQYGKHCWRCMEDGPYLQVLDGLEIISYRNNVKTKVLSVDGEILETLWAPLNNITSSTRGMTAAHRREILDDHMGDSNQKKIIRMGADPLDIATCTSYESKVQNVRADNVKTLDLYDVIEKKPITRVEIQLQLTEKENKGNSAKGVAYWLLACLEIQEAQWLINLRLQLQLCVKKLGKFLSVTDKLDVEERRQQLSLRVEAFQKGVEKHMGSLNGDTHVSQLLILEDDNPSLGDEFEDIDLNTFSTKPSSKENSLVELTTLTPPSDLR</sequence>
<evidence type="ECO:0000256" key="1">
    <source>
        <dbReference type="SAM" id="MobiDB-lite"/>
    </source>
</evidence>
<dbReference type="KEGG" id="sla:SERLADRAFT_411075"/>
<feature type="region of interest" description="Disordered" evidence="1">
    <location>
        <begin position="244"/>
        <end position="269"/>
    </location>
</feature>
<gene>
    <name evidence="2" type="ORF">SERLADRAFT_411075</name>
</gene>
<dbReference type="GeneID" id="18812918"/>
<proteinExistence type="predicted"/>
<dbReference type="EMBL" id="GL945441">
    <property type="protein sequence ID" value="EGO20103.1"/>
    <property type="molecule type" value="Genomic_DNA"/>
</dbReference>
<reference evidence="2" key="1">
    <citation type="submission" date="2011-04" db="EMBL/GenBank/DDBJ databases">
        <title>Evolution of plant cell wall degrading machinery underlies the functional diversity of forest fungi.</title>
        <authorList>
            <consortium name="US DOE Joint Genome Institute (JGI-PGF)"/>
            <person name="Eastwood D.C."/>
            <person name="Floudas D."/>
            <person name="Binder M."/>
            <person name="Majcherczyk A."/>
            <person name="Schneider P."/>
            <person name="Aerts A."/>
            <person name="Asiegbu F.O."/>
            <person name="Baker S.E."/>
            <person name="Barry K."/>
            <person name="Bendiksby M."/>
            <person name="Blumentritt M."/>
            <person name="Coutinho P.M."/>
            <person name="Cullen D."/>
            <person name="Cullen D."/>
            <person name="Gathman A."/>
            <person name="Goodell B."/>
            <person name="Henrissat B."/>
            <person name="Ihrmark K."/>
            <person name="Kauserud H."/>
            <person name="Kohler A."/>
            <person name="LaButti K."/>
            <person name="Lapidus A."/>
            <person name="Lavin J.L."/>
            <person name="Lee Y.-H."/>
            <person name="Lindquist E."/>
            <person name="Lilly W."/>
            <person name="Lucas S."/>
            <person name="Morin E."/>
            <person name="Murat C."/>
            <person name="Oguiza J.A."/>
            <person name="Park J."/>
            <person name="Pisabarro A.G."/>
            <person name="Riley R."/>
            <person name="Rosling A."/>
            <person name="Salamov A."/>
            <person name="Schmidt O."/>
            <person name="Schmutz J."/>
            <person name="Skrede I."/>
            <person name="Stenlid J."/>
            <person name="Wiebenga A."/>
            <person name="Xie X."/>
            <person name="Kues U."/>
            <person name="Hibbett D.S."/>
            <person name="Hoffmeister D."/>
            <person name="Hogberg N."/>
            <person name="Martin F."/>
            <person name="Grigoriev I.V."/>
            <person name="Watkinson S.C."/>
        </authorList>
    </citation>
    <scope>NUCLEOTIDE SEQUENCE</scope>
    <source>
        <strain evidence="2">S7.9</strain>
    </source>
</reference>
<dbReference type="AlphaFoldDB" id="F8P8X4"/>
<dbReference type="OrthoDB" id="3257768at2759"/>
<dbReference type="Pfam" id="PF18758">
    <property type="entry name" value="KDZ"/>
    <property type="match status" value="1"/>
</dbReference>